<evidence type="ECO:0000313" key="4">
    <source>
        <dbReference type="Proteomes" id="UP000632377"/>
    </source>
</evidence>
<feature type="transmembrane region" description="Helical" evidence="2">
    <location>
        <begin position="64"/>
        <end position="91"/>
    </location>
</feature>
<protein>
    <submittedName>
        <fullName evidence="3">Cation-translocating P-type ATPase</fullName>
    </submittedName>
</protein>
<feature type="transmembrane region" description="Helical" evidence="2">
    <location>
        <begin position="34"/>
        <end position="52"/>
    </location>
</feature>
<keyword evidence="2" id="KW-1133">Transmembrane helix</keyword>
<keyword evidence="2" id="KW-0472">Membrane</keyword>
<reference evidence="3 4" key="1">
    <citation type="submission" date="2021-01" db="EMBL/GenBank/DDBJ databases">
        <title>Genome public.</title>
        <authorList>
            <person name="Liu C."/>
            <person name="Sun Q."/>
        </authorList>
    </citation>
    <scope>NUCLEOTIDE SEQUENCE [LARGE SCALE GENOMIC DNA]</scope>
    <source>
        <strain evidence="3 4">YIM B02515</strain>
    </source>
</reference>
<gene>
    <name evidence="3" type="ORF">JK636_21215</name>
</gene>
<dbReference type="PANTHER" id="PTHR48085">
    <property type="entry name" value="CADMIUM/ZINC-TRANSPORTING ATPASE HMA2-RELATED"/>
    <property type="match status" value="1"/>
</dbReference>
<name>A0ABS1TFT8_9CLOT</name>
<evidence type="ECO:0000313" key="3">
    <source>
        <dbReference type="EMBL" id="MBL4938235.1"/>
    </source>
</evidence>
<dbReference type="Proteomes" id="UP000632377">
    <property type="component" value="Unassembled WGS sequence"/>
</dbReference>
<dbReference type="InterPro" id="IPR051014">
    <property type="entry name" value="Cation_Transport_ATPase_IB"/>
</dbReference>
<comment type="caution">
    <text evidence="3">The sequence shown here is derived from an EMBL/GenBank/DDBJ whole genome shotgun (WGS) entry which is preliminary data.</text>
</comment>
<evidence type="ECO:0000256" key="2">
    <source>
        <dbReference type="SAM" id="Phobius"/>
    </source>
</evidence>
<evidence type="ECO:0000256" key="1">
    <source>
        <dbReference type="ARBA" id="ARBA00006024"/>
    </source>
</evidence>
<dbReference type="EMBL" id="JAESWC010000018">
    <property type="protein sequence ID" value="MBL4938235.1"/>
    <property type="molecule type" value="Genomic_DNA"/>
</dbReference>
<keyword evidence="2" id="KW-0812">Transmembrane</keyword>
<comment type="similarity">
    <text evidence="1">Belongs to the cation transport ATPase (P-type) (TC 3.A.3) family. Type IB subfamily.</text>
</comment>
<dbReference type="RefSeq" id="WP_202750958.1">
    <property type="nucleotide sequence ID" value="NZ_JAESWC010000018.1"/>
</dbReference>
<proteinExistence type="inferred from homology"/>
<organism evidence="3 4">
    <name type="scientific">Clostridium rhizosphaerae</name>
    <dbReference type="NCBI Taxonomy" id="2803861"/>
    <lineage>
        <taxon>Bacteria</taxon>
        <taxon>Bacillati</taxon>
        <taxon>Bacillota</taxon>
        <taxon>Clostridia</taxon>
        <taxon>Eubacteriales</taxon>
        <taxon>Clostridiaceae</taxon>
        <taxon>Clostridium</taxon>
    </lineage>
</organism>
<accession>A0ABS1TFT8</accession>
<sequence>MKISKGQRVAASGIIIAAGLILMKLELYTNKVNIILLAAAYIAGYPIALNAIRTARYKILGIDALVTLAVIGAVLIGENFEAAAVTFLFMLGNYLESKTLEKTRFAIKAIF</sequence>
<dbReference type="PANTHER" id="PTHR48085:SF5">
    <property type="entry name" value="CADMIUM_ZINC-TRANSPORTING ATPASE HMA4-RELATED"/>
    <property type="match status" value="1"/>
</dbReference>
<keyword evidence="4" id="KW-1185">Reference proteome</keyword>